<keyword evidence="14" id="KW-1185">Reference proteome</keyword>
<feature type="binding site" evidence="8">
    <location>
        <begin position="81"/>
        <end position="82"/>
    </location>
    <ligand>
        <name>substrate</name>
    </ligand>
</feature>
<dbReference type="InterPro" id="IPR050406">
    <property type="entry name" value="FGGY_Carb_Kinase"/>
</dbReference>
<organism evidence="13 14">
    <name type="scientific">Caldalkalibacillus uzonensis</name>
    <dbReference type="NCBI Taxonomy" id="353224"/>
    <lineage>
        <taxon>Bacteria</taxon>
        <taxon>Bacillati</taxon>
        <taxon>Bacillota</taxon>
        <taxon>Bacilli</taxon>
        <taxon>Bacillales</taxon>
        <taxon>Bacillaceae</taxon>
        <taxon>Caldalkalibacillus</taxon>
    </lineage>
</organism>
<evidence type="ECO:0000256" key="9">
    <source>
        <dbReference type="RuleBase" id="RU003733"/>
    </source>
</evidence>
<evidence type="ECO:0000259" key="12">
    <source>
        <dbReference type="Pfam" id="PF02782"/>
    </source>
</evidence>
<evidence type="ECO:0000259" key="11">
    <source>
        <dbReference type="Pfam" id="PF00370"/>
    </source>
</evidence>
<evidence type="ECO:0000256" key="7">
    <source>
        <dbReference type="ARBA" id="ARBA00023277"/>
    </source>
</evidence>
<comment type="caution">
    <text evidence="13">The sequence shown here is derived from an EMBL/GenBank/DDBJ whole genome shotgun (WGS) entry which is preliminary data.</text>
</comment>
<feature type="active site" description="Proton acceptor" evidence="8">
    <location>
        <position position="239"/>
    </location>
</feature>
<sequence length="496" mass="54814">MPYVIGIDLGTSSVKALLVNQAGRVVAEATRPYPLLQPRPGFSEQDPEQWVQQTISVLQELTTHSQVDPEEIEGLSFSGQMHGLVLLDQHFQVLRPAILWNDTRTTEECQEIRNKLGPRLLDITKNDALEGFTLPKLLWVKKHEPHLFEQARFFLLPKDYLRFRLTGEVHMELSDAAGTLLLDVIGQEWSQDVCAAFGLDRSFCPPLVQSHQCVGTLLPEIAGQTGLKTTTKVFAGGADNACGAVGAGILTPGVTLCSIGTSGVILSYEDQDRDFGGKIHFFNHAKPDAYYTMGVTLAAGYSLSWFRKTFAHQESFDTLLRGVEQVPPGSRGLVFTPYLVGERTPHADAVIRASFIGIDGSHTRQDFVRAVLEGVTFSLQESIQLFRQAGKRVHTVVSIGGGAKSDVWLQMQADVFDATVVKLNHDQGPAFGAAMLAAVGCGWFSSLDECSQQFVQYEAQFTPIPENVHKYEELFKIYQQVYAQTRALNQALLPFR</sequence>
<evidence type="ECO:0000313" key="13">
    <source>
        <dbReference type="EMBL" id="MDQ0338602.1"/>
    </source>
</evidence>
<feature type="site" description="Important for activity" evidence="8">
    <location>
        <position position="8"/>
    </location>
</feature>
<comment type="similarity">
    <text evidence="1 8 9">Belongs to the FGGY kinase family.</text>
</comment>
<dbReference type="PROSITE" id="PS00445">
    <property type="entry name" value="FGGY_KINASES_2"/>
    <property type="match status" value="1"/>
</dbReference>
<dbReference type="InterPro" id="IPR018485">
    <property type="entry name" value="FGGY_C"/>
</dbReference>
<dbReference type="HAMAP" id="MF_02220">
    <property type="entry name" value="XylB"/>
    <property type="match status" value="1"/>
</dbReference>
<evidence type="ECO:0000256" key="10">
    <source>
        <dbReference type="RuleBase" id="RU364073"/>
    </source>
</evidence>
<evidence type="ECO:0000256" key="4">
    <source>
        <dbReference type="ARBA" id="ARBA00022741"/>
    </source>
</evidence>
<protein>
    <recommendedName>
        <fullName evidence="8 10">Xylulose kinase</fullName>
        <shortName evidence="8 10">Xylulokinase</shortName>
        <ecNumber evidence="8 10">2.7.1.17</ecNumber>
    </recommendedName>
</protein>
<accession>A0ABU0CQB6</accession>
<dbReference type="Pfam" id="PF00370">
    <property type="entry name" value="FGGY_N"/>
    <property type="match status" value="1"/>
</dbReference>
<dbReference type="PANTHER" id="PTHR43095">
    <property type="entry name" value="SUGAR KINASE"/>
    <property type="match status" value="1"/>
</dbReference>
<keyword evidence="4 8" id="KW-0547">Nucleotide-binding</keyword>
<evidence type="ECO:0000256" key="5">
    <source>
        <dbReference type="ARBA" id="ARBA00022777"/>
    </source>
</evidence>
<name>A0ABU0CQB6_9BACI</name>
<dbReference type="InterPro" id="IPR018484">
    <property type="entry name" value="FGGY_N"/>
</dbReference>
<feature type="domain" description="Carbohydrate kinase FGGY N-terminal" evidence="11">
    <location>
        <begin position="3"/>
        <end position="246"/>
    </location>
</feature>
<dbReference type="Gene3D" id="3.30.420.40">
    <property type="match status" value="2"/>
</dbReference>
<evidence type="ECO:0000256" key="2">
    <source>
        <dbReference type="ARBA" id="ARBA00022629"/>
    </source>
</evidence>
<dbReference type="RefSeq" id="WP_307337210.1">
    <property type="nucleotide sequence ID" value="NZ_JAUSUQ010000004.1"/>
</dbReference>
<dbReference type="NCBIfam" id="TIGR01312">
    <property type="entry name" value="XylB"/>
    <property type="match status" value="1"/>
</dbReference>
<keyword evidence="5 8" id="KW-0418">Kinase</keyword>
<dbReference type="EMBL" id="JAUSUQ010000004">
    <property type="protein sequence ID" value="MDQ0338602.1"/>
    <property type="molecule type" value="Genomic_DNA"/>
</dbReference>
<dbReference type="Proteomes" id="UP001232445">
    <property type="component" value="Unassembled WGS sequence"/>
</dbReference>
<comment type="catalytic activity">
    <reaction evidence="8 10">
        <text>D-xylulose + ATP = D-xylulose 5-phosphate + ADP + H(+)</text>
        <dbReference type="Rhea" id="RHEA:10964"/>
        <dbReference type="ChEBI" id="CHEBI:15378"/>
        <dbReference type="ChEBI" id="CHEBI:17140"/>
        <dbReference type="ChEBI" id="CHEBI:30616"/>
        <dbReference type="ChEBI" id="CHEBI:57737"/>
        <dbReference type="ChEBI" id="CHEBI:456216"/>
        <dbReference type="EC" id="2.7.1.17"/>
    </reaction>
</comment>
<dbReference type="EC" id="2.7.1.17" evidence="8 10"/>
<evidence type="ECO:0000256" key="3">
    <source>
        <dbReference type="ARBA" id="ARBA00022679"/>
    </source>
</evidence>
<dbReference type="SUPFAM" id="SSF53067">
    <property type="entry name" value="Actin-like ATPase domain"/>
    <property type="match status" value="2"/>
</dbReference>
<dbReference type="InterPro" id="IPR018483">
    <property type="entry name" value="Carb_kinase_FGGY_CS"/>
</dbReference>
<dbReference type="GO" id="GO:0004856">
    <property type="term" value="F:D-xylulokinase activity"/>
    <property type="evidence" value="ECO:0007669"/>
    <property type="project" value="UniProtKB-EC"/>
</dbReference>
<keyword evidence="3 8" id="KW-0808">Transferase</keyword>
<evidence type="ECO:0000256" key="8">
    <source>
        <dbReference type="HAMAP-Rule" id="MF_02220"/>
    </source>
</evidence>
<feature type="domain" description="Carbohydrate kinase FGGY C-terminal" evidence="12">
    <location>
        <begin position="256"/>
        <end position="440"/>
    </location>
</feature>
<dbReference type="InterPro" id="IPR000577">
    <property type="entry name" value="Carb_kinase_FGGY"/>
</dbReference>
<evidence type="ECO:0000256" key="1">
    <source>
        <dbReference type="ARBA" id="ARBA00009156"/>
    </source>
</evidence>
<comment type="function">
    <text evidence="8">Catalyzes the phosphorylation of D-xylulose to D-xylulose 5-phosphate.</text>
</comment>
<evidence type="ECO:0000313" key="14">
    <source>
        <dbReference type="Proteomes" id="UP001232445"/>
    </source>
</evidence>
<dbReference type="CDD" id="cd07808">
    <property type="entry name" value="ASKHA_NBD_FGGY_EcXK-like"/>
    <property type="match status" value="1"/>
</dbReference>
<dbReference type="PANTHER" id="PTHR43095:SF5">
    <property type="entry name" value="XYLULOSE KINASE"/>
    <property type="match status" value="1"/>
</dbReference>
<evidence type="ECO:0000256" key="6">
    <source>
        <dbReference type="ARBA" id="ARBA00022840"/>
    </source>
</evidence>
<dbReference type="PROSITE" id="PS00933">
    <property type="entry name" value="FGGY_KINASES_1"/>
    <property type="match status" value="1"/>
</dbReference>
<keyword evidence="2 8" id="KW-0859">Xylose metabolism</keyword>
<reference evidence="13 14" key="1">
    <citation type="submission" date="2023-07" db="EMBL/GenBank/DDBJ databases">
        <title>Genomic Encyclopedia of Type Strains, Phase IV (KMG-IV): sequencing the most valuable type-strain genomes for metagenomic binning, comparative biology and taxonomic classification.</title>
        <authorList>
            <person name="Goeker M."/>
        </authorList>
    </citation>
    <scope>NUCLEOTIDE SEQUENCE [LARGE SCALE GENOMIC DNA]</scope>
    <source>
        <strain evidence="13 14">DSM 17740</strain>
    </source>
</reference>
<dbReference type="Pfam" id="PF02782">
    <property type="entry name" value="FGGY_C"/>
    <property type="match status" value="1"/>
</dbReference>
<keyword evidence="6 8" id="KW-0067">ATP-binding</keyword>
<dbReference type="PIRSF" id="PIRSF000538">
    <property type="entry name" value="GlpK"/>
    <property type="match status" value="1"/>
</dbReference>
<dbReference type="InterPro" id="IPR043129">
    <property type="entry name" value="ATPase_NBD"/>
</dbReference>
<dbReference type="InterPro" id="IPR006000">
    <property type="entry name" value="Xylulokinase"/>
</dbReference>
<gene>
    <name evidence="8 10" type="primary">xylB</name>
    <name evidence="13" type="ORF">J2S00_001388</name>
</gene>
<proteinExistence type="inferred from homology"/>
<keyword evidence="7 8" id="KW-0119">Carbohydrate metabolism</keyword>